<dbReference type="GO" id="GO:0003700">
    <property type="term" value="F:DNA-binding transcription factor activity"/>
    <property type="evidence" value="ECO:0007669"/>
    <property type="project" value="InterPro"/>
</dbReference>
<evidence type="ECO:0000313" key="5">
    <source>
        <dbReference type="EMBL" id="HIR04590.1"/>
    </source>
</evidence>
<dbReference type="SMART" id="SM00418">
    <property type="entry name" value="HTH_ARSR"/>
    <property type="match status" value="1"/>
</dbReference>
<evidence type="ECO:0000256" key="1">
    <source>
        <dbReference type="ARBA" id="ARBA00023015"/>
    </source>
</evidence>
<dbReference type="NCBIfam" id="NF033789">
    <property type="entry name" value="repress_SdpR"/>
    <property type="match status" value="1"/>
</dbReference>
<reference evidence="5" key="1">
    <citation type="submission" date="2020-10" db="EMBL/GenBank/DDBJ databases">
        <authorList>
            <person name="Gilroy R."/>
        </authorList>
    </citation>
    <scope>NUCLEOTIDE SEQUENCE</scope>
    <source>
        <strain evidence="5">CHK180-2868</strain>
    </source>
</reference>
<dbReference type="PRINTS" id="PR00778">
    <property type="entry name" value="HTHARSR"/>
</dbReference>
<dbReference type="InterPro" id="IPR011991">
    <property type="entry name" value="ArsR-like_HTH"/>
</dbReference>
<sequence length="98" mass="11061">MAGTKKRKEERLLSFADAFRALSDPTRREILRLLSKGDMYAGEIAGSFDMTGATISHHLSILKQAGLVDEEKQGKYIRYSLNTSVVDDIIRWMLELKG</sequence>
<dbReference type="InterPro" id="IPR036388">
    <property type="entry name" value="WH-like_DNA-bd_sf"/>
</dbReference>
<keyword evidence="3" id="KW-0804">Transcription</keyword>
<feature type="domain" description="HTH arsR-type" evidence="4">
    <location>
        <begin position="7"/>
        <end position="98"/>
    </location>
</feature>
<dbReference type="PROSITE" id="PS50987">
    <property type="entry name" value="HTH_ARSR_2"/>
    <property type="match status" value="1"/>
</dbReference>
<gene>
    <name evidence="5" type="ORF">IAB28_01290</name>
</gene>
<dbReference type="CDD" id="cd00090">
    <property type="entry name" value="HTH_ARSR"/>
    <property type="match status" value="1"/>
</dbReference>
<name>A0A9D1D495_9FIRM</name>
<dbReference type="InterPro" id="IPR051081">
    <property type="entry name" value="HTH_MetalResp_TranReg"/>
</dbReference>
<keyword evidence="2" id="KW-0238">DNA-binding</keyword>
<accession>A0A9D1D495</accession>
<dbReference type="AlphaFoldDB" id="A0A9D1D495"/>
<dbReference type="Gene3D" id="1.10.10.10">
    <property type="entry name" value="Winged helix-like DNA-binding domain superfamily/Winged helix DNA-binding domain"/>
    <property type="match status" value="1"/>
</dbReference>
<reference evidence="5" key="2">
    <citation type="journal article" date="2021" name="PeerJ">
        <title>Extensive microbial diversity within the chicken gut microbiome revealed by metagenomics and culture.</title>
        <authorList>
            <person name="Gilroy R."/>
            <person name="Ravi A."/>
            <person name="Getino M."/>
            <person name="Pursley I."/>
            <person name="Horton D.L."/>
            <person name="Alikhan N.F."/>
            <person name="Baker D."/>
            <person name="Gharbi K."/>
            <person name="Hall N."/>
            <person name="Watson M."/>
            <person name="Adriaenssens E.M."/>
            <person name="Foster-Nyarko E."/>
            <person name="Jarju S."/>
            <person name="Secka A."/>
            <person name="Antonio M."/>
            <person name="Oren A."/>
            <person name="Chaudhuri R.R."/>
            <person name="La Ragione R."/>
            <person name="Hildebrand F."/>
            <person name="Pallen M.J."/>
        </authorList>
    </citation>
    <scope>NUCLEOTIDE SEQUENCE</scope>
    <source>
        <strain evidence="5">CHK180-2868</strain>
    </source>
</reference>
<dbReference type="InterPro" id="IPR047796">
    <property type="entry name" value="SdpR-like_repress"/>
</dbReference>
<organism evidence="5 6">
    <name type="scientific">Candidatus Copromonas faecavium</name>
    <name type="common">nom. illeg.</name>
    <dbReference type="NCBI Taxonomy" id="2840740"/>
    <lineage>
        <taxon>Bacteria</taxon>
        <taxon>Bacillati</taxon>
        <taxon>Bacillota</taxon>
        <taxon>Clostridia</taxon>
        <taxon>Lachnospirales</taxon>
        <taxon>Lachnospiraceae</taxon>
        <taxon>Candidatus Copromonas (nom. illeg.)</taxon>
    </lineage>
</organism>
<protein>
    <submittedName>
        <fullName evidence="5">Winged helix-turn-helix transcriptional regulator</fullName>
    </submittedName>
</protein>
<dbReference type="SUPFAM" id="SSF46785">
    <property type="entry name" value="Winged helix' DNA-binding domain"/>
    <property type="match status" value="1"/>
</dbReference>
<proteinExistence type="predicted"/>
<keyword evidence="1" id="KW-0805">Transcription regulation</keyword>
<dbReference type="PANTHER" id="PTHR33154">
    <property type="entry name" value="TRANSCRIPTIONAL REGULATOR, ARSR FAMILY"/>
    <property type="match status" value="1"/>
</dbReference>
<evidence type="ECO:0000256" key="3">
    <source>
        <dbReference type="ARBA" id="ARBA00023163"/>
    </source>
</evidence>
<dbReference type="Pfam" id="PF01022">
    <property type="entry name" value="HTH_5"/>
    <property type="match status" value="1"/>
</dbReference>
<evidence type="ECO:0000313" key="6">
    <source>
        <dbReference type="Proteomes" id="UP000824250"/>
    </source>
</evidence>
<dbReference type="PANTHER" id="PTHR33154:SF33">
    <property type="entry name" value="TRANSCRIPTIONAL REPRESSOR SDPR"/>
    <property type="match status" value="1"/>
</dbReference>
<dbReference type="NCBIfam" id="NF033788">
    <property type="entry name" value="HTH_metalloreg"/>
    <property type="match status" value="1"/>
</dbReference>
<dbReference type="InterPro" id="IPR036390">
    <property type="entry name" value="WH_DNA-bd_sf"/>
</dbReference>
<dbReference type="EMBL" id="DVGC01000006">
    <property type="protein sequence ID" value="HIR04590.1"/>
    <property type="molecule type" value="Genomic_DNA"/>
</dbReference>
<dbReference type="GO" id="GO:0003677">
    <property type="term" value="F:DNA binding"/>
    <property type="evidence" value="ECO:0007669"/>
    <property type="project" value="UniProtKB-KW"/>
</dbReference>
<evidence type="ECO:0000259" key="4">
    <source>
        <dbReference type="PROSITE" id="PS50987"/>
    </source>
</evidence>
<comment type="caution">
    <text evidence="5">The sequence shown here is derived from an EMBL/GenBank/DDBJ whole genome shotgun (WGS) entry which is preliminary data.</text>
</comment>
<dbReference type="InterPro" id="IPR001845">
    <property type="entry name" value="HTH_ArsR_DNA-bd_dom"/>
</dbReference>
<dbReference type="Proteomes" id="UP000824250">
    <property type="component" value="Unassembled WGS sequence"/>
</dbReference>
<evidence type="ECO:0000256" key="2">
    <source>
        <dbReference type="ARBA" id="ARBA00023125"/>
    </source>
</evidence>